<evidence type="ECO:0000256" key="1">
    <source>
        <dbReference type="ARBA" id="ARBA00022468"/>
    </source>
</evidence>
<dbReference type="AlphaFoldDB" id="A0AAV4PCB0"/>
<keyword evidence="1" id="KW-0343">GTPase activation</keyword>
<dbReference type="CDD" id="cd15784">
    <property type="entry name" value="PH_RUTBC"/>
    <property type="match status" value="1"/>
</dbReference>
<dbReference type="InterPro" id="IPR021935">
    <property type="entry name" value="SGSM1/2_RBD"/>
</dbReference>
<accession>A0AAV4PCB0</accession>
<organism evidence="3 4">
    <name type="scientific">Caerostris extrusa</name>
    <name type="common">Bark spider</name>
    <name type="synonym">Caerostris bankana</name>
    <dbReference type="NCBI Taxonomy" id="172846"/>
    <lineage>
        <taxon>Eukaryota</taxon>
        <taxon>Metazoa</taxon>
        <taxon>Ecdysozoa</taxon>
        <taxon>Arthropoda</taxon>
        <taxon>Chelicerata</taxon>
        <taxon>Arachnida</taxon>
        <taxon>Araneae</taxon>
        <taxon>Araneomorphae</taxon>
        <taxon>Entelegynae</taxon>
        <taxon>Araneoidea</taxon>
        <taxon>Araneidae</taxon>
        <taxon>Caerostris</taxon>
    </lineage>
</organism>
<feature type="domain" description="Small G protein signalling modulator 1/2 Rab-binding" evidence="2">
    <location>
        <begin position="62"/>
        <end position="201"/>
    </location>
</feature>
<proteinExistence type="predicted"/>
<dbReference type="EMBL" id="BPLR01004238">
    <property type="protein sequence ID" value="GIX93341.1"/>
    <property type="molecule type" value="Genomic_DNA"/>
</dbReference>
<dbReference type="InterPro" id="IPR037745">
    <property type="entry name" value="SGSM1/2"/>
</dbReference>
<gene>
    <name evidence="3" type="primary">SGSM1</name>
    <name evidence="3" type="ORF">CEXT_14371</name>
</gene>
<dbReference type="Gene3D" id="2.30.29.230">
    <property type="match status" value="1"/>
</dbReference>
<dbReference type="Proteomes" id="UP001054945">
    <property type="component" value="Unassembled WGS sequence"/>
</dbReference>
<dbReference type="Pfam" id="PF12068">
    <property type="entry name" value="PH_RBD"/>
    <property type="match status" value="1"/>
</dbReference>
<dbReference type="FunFam" id="2.30.29.230:FF:000008">
    <property type="entry name" value="Small G protein signaling modulator 2"/>
    <property type="match status" value="1"/>
</dbReference>
<evidence type="ECO:0000313" key="4">
    <source>
        <dbReference type="Proteomes" id="UP001054945"/>
    </source>
</evidence>
<evidence type="ECO:0000313" key="3">
    <source>
        <dbReference type="EMBL" id="GIX93341.1"/>
    </source>
</evidence>
<evidence type="ECO:0000259" key="2">
    <source>
        <dbReference type="Pfam" id="PF12068"/>
    </source>
</evidence>
<reference evidence="3 4" key="1">
    <citation type="submission" date="2021-06" db="EMBL/GenBank/DDBJ databases">
        <title>Caerostris extrusa draft genome.</title>
        <authorList>
            <person name="Kono N."/>
            <person name="Arakawa K."/>
        </authorList>
    </citation>
    <scope>NUCLEOTIDE SEQUENCE [LARGE SCALE GENOMIC DNA]</scope>
</reference>
<dbReference type="GO" id="GO:0005096">
    <property type="term" value="F:GTPase activator activity"/>
    <property type="evidence" value="ECO:0007669"/>
    <property type="project" value="UniProtKB-KW"/>
</dbReference>
<comment type="caution">
    <text evidence="3">The sequence shown here is derived from an EMBL/GenBank/DDBJ whole genome shotgun (WGS) entry which is preliminary data.</text>
</comment>
<protein>
    <submittedName>
        <fullName evidence="3">Small G protein signaling modulator 1</fullName>
    </submittedName>
</protein>
<keyword evidence="4" id="KW-1185">Reference proteome</keyword>
<sequence>MNWFKRHRLSSGVPVIGGPSTPPSVRRPGLQYKRDTRISTEDCCRVIPKGYVESLHQNSKSTLLYGKNNVLVQPVKHLEPMPGYLSLHQNTDGLIIKWTPNQLMNGCYSTSDSSSDSVTSQDKSIYWEYAMNVSVDDIVYLHCHQNTDTGGTIVLVGQDGVQYPPIHFPKGGHLLACLSCLENGLLPHGQMDPPLWSQRGRGIKSPFQGKYFQN</sequence>
<name>A0AAV4PCB0_CAEEX</name>